<dbReference type="AlphaFoldDB" id="A0A2T5G7J6"/>
<evidence type="ECO:0000313" key="6">
    <source>
        <dbReference type="EMBL" id="PTQ52160.1"/>
    </source>
</evidence>
<dbReference type="InterPro" id="IPR002641">
    <property type="entry name" value="PNPLA_dom"/>
</dbReference>
<proteinExistence type="predicted"/>
<evidence type="ECO:0000313" key="7">
    <source>
        <dbReference type="Proteomes" id="UP000244016"/>
    </source>
</evidence>
<feature type="active site" description="Proton acceptor" evidence="4">
    <location>
        <position position="152"/>
    </location>
</feature>
<comment type="caution">
    <text evidence="4">Lacks conserved residue(s) required for the propagation of feature annotation.</text>
</comment>
<gene>
    <name evidence="6" type="ORF">BLITH_1127</name>
</gene>
<evidence type="ECO:0000256" key="4">
    <source>
        <dbReference type="PROSITE-ProRule" id="PRU01161"/>
    </source>
</evidence>
<name>A0A2T5G7J6_9BACL</name>
<reference evidence="6 7" key="1">
    <citation type="submission" date="2017-08" db="EMBL/GenBank/DDBJ databases">
        <title>Burning lignite coal seam in the remote Altai Mountains harbors a hydrogen-driven thermophilic microbial community.</title>
        <authorList>
            <person name="Kadnikov V.V."/>
            <person name="Mardanov A.V."/>
            <person name="Ivasenko D."/>
            <person name="Beletsky A.V."/>
            <person name="Karnachuk O.V."/>
            <person name="Ravin N.V."/>
        </authorList>
    </citation>
    <scope>NUCLEOTIDE SEQUENCE [LARGE SCALE GENOMIC DNA]</scope>
    <source>
        <strain evidence="6">AL31</strain>
    </source>
</reference>
<dbReference type="Gene3D" id="3.40.1090.10">
    <property type="entry name" value="Cytosolic phospholipase A2 catalytic domain"/>
    <property type="match status" value="2"/>
</dbReference>
<dbReference type="InterPro" id="IPR016035">
    <property type="entry name" value="Acyl_Trfase/lysoPLipase"/>
</dbReference>
<dbReference type="PANTHER" id="PTHR14226">
    <property type="entry name" value="NEUROPATHY TARGET ESTERASE/SWISS CHEESE D.MELANOGASTER"/>
    <property type="match status" value="1"/>
</dbReference>
<evidence type="ECO:0000256" key="1">
    <source>
        <dbReference type="ARBA" id="ARBA00022801"/>
    </source>
</evidence>
<dbReference type="Proteomes" id="UP000244016">
    <property type="component" value="Unassembled WGS sequence"/>
</dbReference>
<dbReference type="SUPFAM" id="SSF52151">
    <property type="entry name" value="FabD/lysophospholipase-like"/>
    <property type="match status" value="1"/>
</dbReference>
<feature type="domain" description="PNPLA" evidence="5">
    <location>
        <begin position="7"/>
        <end position="165"/>
    </location>
</feature>
<dbReference type="PANTHER" id="PTHR14226:SF76">
    <property type="entry name" value="NTE FAMILY PROTEIN RSSA"/>
    <property type="match status" value="1"/>
</dbReference>
<dbReference type="Pfam" id="PF01734">
    <property type="entry name" value="Patatin"/>
    <property type="match status" value="1"/>
</dbReference>
<sequence length="265" mass="28724">MRPRIGLALGAGGARGLAHLGVLQVFEEAGVPVDFLSGSSMGAVVAVAYANRLPLDRLVRFATSVEQRLFLDFTPPRWGLLKGERVGEFVRLITHGKPLEALEIPTAIVATDLERGEPVVFRQGPADIAVRASAAIPGIFEPVFYQGRILVDGGVVERVPLAVLREMGADVVIGVDVALKPGKPRITGMYDVIYQSLEIMEDHIFRAKAHAADVLITPQVGHFPALRLEHVSEIVEEGRRAARRKLPEIQALLARFKESFSTSGA</sequence>
<feature type="short sequence motif" description="DGA/G" evidence="4">
    <location>
        <begin position="152"/>
        <end position="154"/>
    </location>
</feature>
<organism evidence="6 7">
    <name type="scientific">Brockia lithotrophica</name>
    <dbReference type="NCBI Taxonomy" id="933949"/>
    <lineage>
        <taxon>Bacteria</taxon>
        <taxon>Bacillati</taxon>
        <taxon>Bacillota</taxon>
        <taxon>Bacilli</taxon>
        <taxon>Bacillales</taxon>
        <taxon>Bacillales Family X. Incertae Sedis</taxon>
        <taxon>Brockia</taxon>
    </lineage>
</organism>
<dbReference type="EMBL" id="PEBW01000003">
    <property type="protein sequence ID" value="PTQ52160.1"/>
    <property type="molecule type" value="Genomic_DNA"/>
</dbReference>
<keyword evidence="3 4" id="KW-0443">Lipid metabolism</keyword>
<evidence type="ECO:0000256" key="2">
    <source>
        <dbReference type="ARBA" id="ARBA00022963"/>
    </source>
</evidence>
<dbReference type="GO" id="GO:0016787">
    <property type="term" value="F:hydrolase activity"/>
    <property type="evidence" value="ECO:0007669"/>
    <property type="project" value="UniProtKB-UniRule"/>
</dbReference>
<dbReference type="PROSITE" id="PS51635">
    <property type="entry name" value="PNPLA"/>
    <property type="match status" value="1"/>
</dbReference>
<protein>
    <recommendedName>
        <fullName evidence="5">PNPLA domain-containing protein</fullName>
    </recommendedName>
</protein>
<evidence type="ECO:0000256" key="3">
    <source>
        <dbReference type="ARBA" id="ARBA00023098"/>
    </source>
</evidence>
<accession>A0A2T5G7J6</accession>
<keyword evidence="2 4" id="KW-0442">Lipid degradation</keyword>
<evidence type="ECO:0000259" key="5">
    <source>
        <dbReference type="PROSITE" id="PS51635"/>
    </source>
</evidence>
<dbReference type="InterPro" id="IPR050301">
    <property type="entry name" value="NTE"/>
</dbReference>
<dbReference type="GO" id="GO:0016042">
    <property type="term" value="P:lipid catabolic process"/>
    <property type="evidence" value="ECO:0007669"/>
    <property type="project" value="UniProtKB-UniRule"/>
</dbReference>
<comment type="caution">
    <text evidence="6">The sequence shown here is derived from an EMBL/GenBank/DDBJ whole genome shotgun (WGS) entry which is preliminary data.</text>
</comment>
<feature type="active site" description="Nucleophile" evidence="4">
    <location>
        <position position="40"/>
    </location>
</feature>
<keyword evidence="1 4" id="KW-0378">Hydrolase</keyword>
<feature type="short sequence motif" description="GXSXG" evidence="4">
    <location>
        <begin position="38"/>
        <end position="42"/>
    </location>
</feature>